<proteinExistence type="predicted"/>
<reference evidence="2" key="1">
    <citation type="submission" date="2018-02" db="EMBL/GenBank/DDBJ databases">
        <authorList>
            <person name="Cea G.-C."/>
            <person name="William W."/>
        </authorList>
    </citation>
    <scope>NUCLEOTIDE SEQUENCE [LARGE SCALE GENOMIC DNA]</scope>
    <source>
        <strain evidence="2">692</strain>
        <plasmid evidence="2">rcs29_pii</plasmid>
    </source>
</reference>
<dbReference type="NCBIfam" id="NF033894">
    <property type="entry name" value="Eex_IncN"/>
    <property type="match status" value="1"/>
</dbReference>
<dbReference type="Proteomes" id="UP000308292">
    <property type="component" value="Plasmid RCS29_pII"/>
</dbReference>
<dbReference type="InterPro" id="IPR047937">
    <property type="entry name" value="Eex_IncN-like"/>
</dbReference>
<geneLocation type="plasmid" evidence="2">
    <name>rcs29_pii</name>
</geneLocation>
<dbReference type="RefSeq" id="WP_000766786.1">
    <property type="nucleotide sequence ID" value="NZ_BFNT01000078.1"/>
</dbReference>
<keyword evidence="1" id="KW-0614">Plasmid</keyword>
<sequence>MKLIIASATFISALCLVGCDEQPKSKQWYMDNPEEAKVMVEKCKASGDDSVNCRNAKGALFQIKQESAPVADLN</sequence>
<evidence type="ECO:0000313" key="1">
    <source>
        <dbReference type="EMBL" id="SPD97785.1"/>
    </source>
</evidence>
<dbReference type="EMBL" id="LT985239">
    <property type="protein sequence ID" value="SPD97785.1"/>
    <property type="molecule type" value="Genomic_DNA"/>
</dbReference>
<name>A0A2I6J7F1_ECOLX</name>
<evidence type="ECO:0000313" key="2">
    <source>
        <dbReference type="Proteomes" id="UP000308292"/>
    </source>
</evidence>
<gene>
    <name evidence="1" type="primary">eex</name>
    <name evidence="1" type="ORF">RCS29_PII0029</name>
</gene>
<accession>A0A2I6J7F1</accession>
<protein>
    <submittedName>
        <fullName evidence="1">Surface exclusion lipoprotein</fullName>
    </submittedName>
</protein>
<keyword evidence="1" id="KW-0449">Lipoprotein</keyword>
<organism evidence="1 2">
    <name type="scientific">Escherichia coli</name>
    <dbReference type="NCBI Taxonomy" id="562"/>
    <lineage>
        <taxon>Bacteria</taxon>
        <taxon>Pseudomonadati</taxon>
        <taxon>Pseudomonadota</taxon>
        <taxon>Gammaproteobacteria</taxon>
        <taxon>Enterobacterales</taxon>
        <taxon>Enterobacteriaceae</taxon>
        <taxon>Escherichia</taxon>
    </lineage>
</organism>
<dbReference type="AlphaFoldDB" id="A0A2I6J7F1"/>